<dbReference type="CDD" id="cd20379">
    <property type="entry name" value="Tudor_dTUD-like"/>
    <property type="match status" value="1"/>
</dbReference>
<evidence type="ECO:0000256" key="1">
    <source>
        <dbReference type="SAM" id="MobiDB-lite"/>
    </source>
</evidence>
<keyword evidence="3" id="KW-1185">Reference proteome</keyword>
<gene>
    <name evidence="2" type="ORF">TTRE_0000070601</name>
</gene>
<organism evidence="2 3">
    <name type="scientific">Trichuris trichiura</name>
    <name type="common">Whipworm</name>
    <name type="synonym">Trichocephalus trichiurus</name>
    <dbReference type="NCBI Taxonomy" id="36087"/>
    <lineage>
        <taxon>Eukaryota</taxon>
        <taxon>Metazoa</taxon>
        <taxon>Ecdysozoa</taxon>
        <taxon>Nematoda</taxon>
        <taxon>Enoplea</taxon>
        <taxon>Dorylaimia</taxon>
        <taxon>Trichinellida</taxon>
        <taxon>Trichuridae</taxon>
        <taxon>Trichuris</taxon>
    </lineage>
</organism>
<protein>
    <submittedName>
        <fullName evidence="2">Uncharacterized protein</fullName>
    </submittedName>
</protein>
<dbReference type="OrthoDB" id="10385116at2759"/>
<dbReference type="Proteomes" id="UP000030665">
    <property type="component" value="Unassembled WGS sequence"/>
</dbReference>
<name>A0A077Z1I8_TRITR</name>
<reference evidence="2" key="1">
    <citation type="submission" date="2014-01" db="EMBL/GenBank/DDBJ databases">
        <authorList>
            <person name="Aslett M."/>
        </authorList>
    </citation>
    <scope>NUCLEOTIDE SEQUENCE</scope>
</reference>
<evidence type="ECO:0000313" key="2">
    <source>
        <dbReference type="EMBL" id="CDW52445.1"/>
    </source>
</evidence>
<feature type="region of interest" description="Disordered" evidence="1">
    <location>
        <begin position="1"/>
        <end position="20"/>
    </location>
</feature>
<accession>A0A077Z1I8</accession>
<proteinExistence type="predicted"/>
<dbReference type="SUPFAM" id="SSF63748">
    <property type="entry name" value="Tudor/PWWP/MBT"/>
    <property type="match status" value="1"/>
</dbReference>
<dbReference type="AlphaFoldDB" id="A0A077Z1I8"/>
<reference evidence="2" key="2">
    <citation type="submission" date="2014-03" db="EMBL/GenBank/DDBJ databases">
        <title>The whipworm genome and dual-species transcriptomics of an intimate host-pathogen interaction.</title>
        <authorList>
            <person name="Foth B.J."/>
            <person name="Tsai I.J."/>
            <person name="Reid A.J."/>
            <person name="Bancroft A.J."/>
            <person name="Nichol S."/>
            <person name="Tracey A."/>
            <person name="Holroyd N."/>
            <person name="Cotton J.A."/>
            <person name="Stanley E.J."/>
            <person name="Zarowiecki M."/>
            <person name="Liu J.Z."/>
            <person name="Huckvale T."/>
            <person name="Cooper P.J."/>
            <person name="Grencis R.K."/>
            <person name="Berriman M."/>
        </authorList>
    </citation>
    <scope>NUCLEOTIDE SEQUENCE [LARGE SCALE GENOMIC DNA]</scope>
</reference>
<evidence type="ECO:0000313" key="3">
    <source>
        <dbReference type="Proteomes" id="UP000030665"/>
    </source>
</evidence>
<sequence>MATRSSNNVPAGDSGGHSADEPIDRALSNIEFNMADVELREYSASPQATHHHLLKWRPGMEMLKSMFAFYDNSDRSRLLTVEKELMFRGQLVVAKNANFKLVRSIVVKLPDSKGDLSLLTIDRYKWVRRPMEIYFLYRDFATCFPPWLELVNSRPRFSWPDRYSLPYARPVTCEFDITTERFRKFKPSPSLENCSSIGLMVRITKVFEPHVFLATPLQWLKQFLQFRQAFEIFYDFYKEQLRLDARLLKVGLPVAFYAYGEWHRGEVLSFPKGLGLMNILYLDEGYTGLIRCDKVFHLVKSFTSNEWNCWKNEDSFLIFYLLGLLPPPDGWPLEAYEYVEEDCLGKDLFFLMTQQKGNVYEGYLAHGDNVKTRLRSLGKQWVTDNLVQVFGAIPLDGKPFEQADDDD</sequence>
<dbReference type="EMBL" id="HG805823">
    <property type="protein sequence ID" value="CDW52445.1"/>
    <property type="molecule type" value="Genomic_DNA"/>
</dbReference>